<organism evidence="11 12">
    <name type="scientific">Hyphomonas atlantica</name>
    <dbReference type="NCBI Taxonomy" id="1280948"/>
    <lineage>
        <taxon>Bacteria</taxon>
        <taxon>Pseudomonadati</taxon>
        <taxon>Pseudomonadota</taxon>
        <taxon>Alphaproteobacteria</taxon>
        <taxon>Hyphomonadales</taxon>
        <taxon>Hyphomonadaceae</taxon>
        <taxon>Hyphomonas</taxon>
    </lineage>
</organism>
<dbReference type="InterPro" id="IPR033704">
    <property type="entry name" value="dUTPase_trimeric"/>
</dbReference>
<dbReference type="RefSeq" id="WP_035554366.1">
    <property type="nucleotide sequence ID" value="NZ_AWFH01000056.1"/>
</dbReference>
<feature type="binding site" evidence="7">
    <location>
        <begin position="71"/>
        <end position="73"/>
    </location>
    <ligand>
        <name>substrate</name>
    </ligand>
</feature>
<dbReference type="OrthoDB" id="9809956at2"/>
<sequence>MKKVTVSVRPLAHFEGLELPTYETVGSAGMDVRAAVPEDDPILLQAGERAMIPTGLSVAIPQGYEIQVRPRSGLAAKHGLTCLNTPGTIDSDYRGEIKVILINLGQSAFTINRGERIAQLVLAPVTQLAWEEVDALDETERGEGGFGSTGK</sequence>
<evidence type="ECO:0000256" key="6">
    <source>
        <dbReference type="ARBA" id="ARBA00047686"/>
    </source>
</evidence>
<dbReference type="InterPro" id="IPR029054">
    <property type="entry name" value="dUTPase-like"/>
</dbReference>
<evidence type="ECO:0000256" key="7">
    <source>
        <dbReference type="HAMAP-Rule" id="MF_00116"/>
    </source>
</evidence>
<dbReference type="Pfam" id="PF00692">
    <property type="entry name" value="dUTPase"/>
    <property type="match status" value="1"/>
</dbReference>
<evidence type="ECO:0000313" key="11">
    <source>
        <dbReference type="EMBL" id="KCZ58418.1"/>
    </source>
</evidence>
<reference evidence="13 14" key="2">
    <citation type="journal article" date="2018" name="Nat. Biotechnol.">
        <title>A standardized bacterial taxonomy based on genome phylogeny substantially revises the tree of life.</title>
        <authorList>
            <person name="Parks D.H."/>
            <person name="Chuvochina M."/>
            <person name="Waite D.W."/>
            <person name="Rinke C."/>
            <person name="Skarshewski A."/>
            <person name="Chaumeil P.A."/>
            <person name="Hugenholtz P."/>
        </authorList>
    </citation>
    <scope>NUCLEOTIDE SEQUENCE [LARGE SCALE GENOMIC DNA]</scope>
    <source>
        <strain evidence="10">UBA10378</strain>
        <strain evidence="9">UBA8557</strain>
    </source>
</reference>
<dbReference type="EC" id="3.6.1.23" evidence="7"/>
<dbReference type="UniPathway" id="UPA00610">
    <property type="reaction ID" value="UER00666"/>
</dbReference>
<keyword evidence="2 7" id="KW-0479">Metal-binding</keyword>
<dbReference type="FunFam" id="2.70.40.10:FF:000002">
    <property type="entry name" value="dUTP diphosphatase"/>
    <property type="match status" value="1"/>
</dbReference>
<dbReference type="NCBIfam" id="NF001862">
    <property type="entry name" value="PRK00601.1"/>
    <property type="match status" value="1"/>
</dbReference>
<keyword evidence="3 7" id="KW-0378">Hydrolase</keyword>
<dbReference type="InterPro" id="IPR036157">
    <property type="entry name" value="dUTPase-like_sf"/>
</dbReference>
<dbReference type="GO" id="GO:0006226">
    <property type="term" value="P:dUMP biosynthetic process"/>
    <property type="evidence" value="ECO:0007669"/>
    <property type="project" value="UniProtKB-UniRule"/>
</dbReference>
<evidence type="ECO:0000256" key="3">
    <source>
        <dbReference type="ARBA" id="ARBA00022801"/>
    </source>
</evidence>
<evidence type="ECO:0000313" key="14">
    <source>
        <dbReference type="Proteomes" id="UP000263957"/>
    </source>
</evidence>
<dbReference type="Gene3D" id="2.70.40.10">
    <property type="match status" value="1"/>
</dbReference>
<accession>A0A059DXU7</accession>
<dbReference type="eggNOG" id="COG0756">
    <property type="taxonomic scope" value="Bacteria"/>
</dbReference>
<dbReference type="InterPro" id="IPR008181">
    <property type="entry name" value="dUTPase"/>
</dbReference>
<keyword evidence="12" id="KW-1185">Reference proteome</keyword>
<comment type="caution">
    <text evidence="7">Lacks conserved residue(s) required for the propagation of feature annotation.</text>
</comment>
<evidence type="ECO:0000256" key="5">
    <source>
        <dbReference type="ARBA" id="ARBA00023080"/>
    </source>
</evidence>
<evidence type="ECO:0000313" key="10">
    <source>
        <dbReference type="EMBL" id="HBQ49830.1"/>
    </source>
</evidence>
<dbReference type="Proteomes" id="UP000024547">
    <property type="component" value="Unassembled WGS sequence"/>
</dbReference>
<feature type="domain" description="dUTPase-like" evidence="8">
    <location>
        <begin position="18"/>
        <end position="150"/>
    </location>
</feature>
<dbReference type="HAMAP" id="MF_00116">
    <property type="entry name" value="dUTPase_bact"/>
    <property type="match status" value="1"/>
</dbReference>
<comment type="cofactor">
    <cofactor evidence="7">
        <name>Mg(2+)</name>
        <dbReference type="ChEBI" id="CHEBI:18420"/>
    </cofactor>
</comment>
<dbReference type="EMBL" id="DMBR01000362">
    <property type="protein sequence ID" value="HAE95263.1"/>
    <property type="molecule type" value="Genomic_DNA"/>
</dbReference>
<dbReference type="NCBIfam" id="TIGR00576">
    <property type="entry name" value="dut"/>
    <property type="match status" value="1"/>
</dbReference>
<dbReference type="GeneID" id="92498783"/>
<reference evidence="11 12" key="1">
    <citation type="journal article" date="2014" name="Antonie Van Leeuwenhoek">
        <title>Hyphomonas beringensis sp. nov. and Hyphomonas chukchiensis sp. nov., isolated from surface seawater of the Bering Sea and Chukchi Sea.</title>
        <authorList>
            <person name="Li C."/>
            <person name="Lai Q."/>
            <person name="Li G."/>
            <person name="Dong C."/>
            <person name="Wang J."/>
            <person name="Liao Y."/>
            <person name="Shao Z."/>
        </authorList>
    </citation>
    <scope>NUCLEOTIDE SEQUENCE [LARGE SCALE GENOMIC DNA]</scope>
    <source>
        <strain evidence="11 12">22II1-22F38</strain>
    </source>
</reference>
<protein>
    <recommendedName>
        <fullName evidence="7">Deoxyuridine 5'-triphosphate nucleotidohydrolase</fullName>
        <shortName evidence="7">dUTPase</shortName>
        <ecNumber evidence="7">3.6.1.23</ecNumber>
    </recommendedName>
    <alternativeName>
        <fullName evidence="7">dUTP pyrophosphatase</fullName>
    </alternativeName>
</protein>
<proteinExistence type="inferred from homology"/>
<dbReference type="PATRIC" id="fig|1280948.3.peg.2972"/>
<dbReference type="Proteomes" id="UP000259173">
    <property type="component" value="Unassembled WGS sequence"/>
</dbReference>
<comment type="function">
    <text evidence="7">This enzyme is involved in nucleotide metabolism: it produces dUMP, the immediate precursor of thymidine nucleotides and it decreases the intracellular concentration of dUTP so that uracil cannot be incorporated into DNA.</text>
</comment>
<keyword evidence="5 7" id="KW-0546">Nucleotide metabolism</keyword>
<evidence type="ECO:0000256" key="4">
    <source>
        <dbReference type="ARBA" id="ARBA00022842"/>
    </source>
</evidence>
<evidence type="ECO:0000313" key="9">
    <source>
        <dbReference type="EMBL" id="HAE95263.1"/>
    </source>
</evidence>
<comment type="catalytic activity">
    <reaction evidence="6 7">
        <text>dUTP + H2O = dUMP + diphosphate + H(+)</text>
        <dbReference type="Rhea" id="RHEA:10248"/>
        <dbReference type="ChEBI" id="CHEBI:15377"/>
        <dbReference type="ChEBI" id="CHEBI:15378"/>
        <dbReference type="ChEBI" id="CHEBI:33019"/>
        <dbReference type="ChEBI" id="CHEBI:61555"/>
        <dbReference type="ChEBI" id="CHEBI:246422"/>
        <dbReference type="EC" id="3.6.1.23"/>
    </reaction>
</comment>
<comment type="pathway">
    <text evidence="7">Pyrimidine metabolism; dUMP biosynthesis; dUMP from dCTP (dUTP route): step 2/2.</text>
</comment>
<dbReference type="PANTHER" id="PTHR11241:SF0">
    <property type="entry name" value="DEOXYURIDINE 5'-TRIPHOSPHATE NUCLEOTIDOHYDROLASE"/>
    <property type="match status" value="1"/>
</dbReference>
<feature type="binding site" evidence="7">
    <location>
        <position position="84"/>
    </location>
    <ligand>
        <name>substrate</name>
    </ligand>
</feature>
<dbReference type="GO" id="GO:0000287">
    <property type="term" value="F:magnesium ion binding"/>
    <property type="evidence" value="ECO:0007669"/>
    <property type="project" value="UniProtKB-UniRule"/>
</dbReference>
<evidence type="ECO:0000259" key="8">
    <source>
        <dbReference type="Pfam" id="PF00692"/>
    </source>
</evidence>
<evidence type="ECO:0000313" key="12">
    <source>
        <dbReference type="Proteomes" id="UP000024547"/>
    </source>
</evidence>
<dbReference type="EMBL" id="AWFH01000056">
    <property type="protein sequence ID" value="KCZ58418.1"/>
    <property type="molecule type" value="Genomic_DNA"/>
</dbReference>
<evidence type="ECO:0000256" key="1">
    <source>
        <dbReference type="ARBA" id="ARBA00006581"/>
    </source>
</evidence>
<dbReference type="EMBL" id="DOGS01000264">
    <property type="protein sequence ID" value="HBQ49830.1"/>
    <property type="molecule type" value="Genomic_DNA"/>
</dbReference>
<dbReference type="AlphaFoldDB" id="A0A059DXU7"/>
<feature type="binding site" evidence="7">
    <location>
        <begin position="88"/>
        <end position="90"/>
    </location>
    <ligand>
        <name>substrate</name>
    </ligand>
</feature>
<dbReference type="SUPFAM" id="SSF51283">
    <property type="entry name" value="dUTPase-like"/>
    <property type="match status" value="1"/>
</dbReference>
<dbReference type="GO" id="GO:0004170">
    <property type="term" value="F:dUTP diphosphatase activity"/>
    <property type="evidence" value="ECO:0007669"/>
    <property type="project" value="UniProtKB-UniRule"/>
</dbReference>
<dbReference type="CDD" id="cd07557">
    <property type="entry name" value="trimeric_dUTPase"/>
    <property type="match status" value="1"/>
</dbReference>
<evidence type="ECO:0000256" key="2">
    <source>
        <dbReference type="ARBA" id="ARBA00022723"/>
    </source>
</evidence>
<dbReference type="GO" id="GO:0046081">
    <property type="term" value="P:dUTP catabolic process"/>
    <property type="evidence" value="ECO:0007669"/>
    <property type="project" value="InterPro"/>
</dbReference>
<dbReference type="STRING" id="1280948.HY36_09270"/>
<comment type="similarity">
    <text evidence="1 7">Belongs to the dUTPase family.</text>
</comment>
<name>A0A059DXU7_9PROT</name>
<comment type="caution">
    <text evidence="11">The sequence shown here is derived from an EMBL/GenBank/DDBJ whole genome shotgun (WGS) entry which is preliminary data.</text>
</comment>
<dbReference type="PANTHER" id="PTHR11241">
    <property type="entry name" value="DEOXYURIDINE 5'-TRIPHOSPHATE NUCLEOTIDOHYDROLASE"/>
    <property type="match status" value="1"/>
</dbReference>
<evidence type="ECO:0000313" key="13">
    <source>
        <dbReference type="Proteomes" id="UP000259173"/>
    </source>
</evidence>
<dbReference type="Proteomes" id="UP000263957">
    <property type="component" value="Unassembled WGS sequence"/>
</dbReference>
<gene>
    <name evidence="7" type="primary">dut</name>
    <name evidence="9" type="ORF">DCG65_11935</name>
    <name evidence="10" type="ORF">DD728_13310</name>
    <name evidence="11" type="ORF">HY36_09270</name>
</gene>
<keyword evidence="4 7" id="KW-0460">Magnesium</keyword>